<evidence type="ECO:0000256" key="2">
    <source>
        <dbReference type="ARBA" id="ARBA00022737"/>
    </source>
</evidence>
<accession>S8C998</accession>
<dbReference type="OrthoDB" id="724816at2759"/>
<keyword evidence="2" id="KW-0677">Repeat</keyword>
<dbReference type="PANTHER" id="PTHR24015">
    <property type="entry name" value="OS07G0578800 PROTEIN-RELATED"/>
    <property type="match status" value="1"/>
</dbReference>
<proteinExistence type="inferred from homology"/>
<dbReference type="Pfam" id="PF20431">
    <property type="entry name" value="E_motif"/>
    <property type="match status" value="1"/>
</dbReference>
<dbReference type="InterPro" id="IPR046960">
    <property type="entry name" value="PPR_At4g14850-like_plant"/>
</dbReference>
<evidence type="ECO:0000256" key="1">
    <source>
        <dbReference type="ARBA" id="ARBA00006643"/>
    </source>
</evidence>
<keyword evidence="6" id="KW-1185">Reference proteome</keyword>
<dbReference type="GO" id="GO:0009451">
    <property type="term" value="P:RNA modification"/>
    <property type="evidence" value="ECO:0007669"/>
    <property type="project" value="InterPro"/>
</dbReference>
<dbReference type="Proteomes" id="UP000015453">
    <property type="component" value="Unassembled WGS sequence"/>
</dbReference>
<evidence type="ECO:0000259" key="4">
    <source>
        <dbReference type="Pfam" id="PF14432"/>
    </source>
</evidence>
<dbReference type="PROSITE" id="PS51375">
    <property type="entry name" value="PPR"/>
    <property type="match status" value="2"/>
</dbReference>
<organism evidence="5 6">
    <name type="scientific">Genlisea aurea</name>
    <dbReference type="NCBI Taxonomy" id="192259"/>
    <lineage>
        <taxon>Eukaryota</taxon>
        <taxon>Viridiplantae</taxon>
        <taxon>Streptophyta</taxon>
        <taxon>Embryophyta</taxon>
        <taxon>Tracheophyta</taxon>
        <taxon>Spermatophyta</taxon>
        <taxon>Magnoliopsida</taxon>
        <taxon>eudicotyledons</taxon>
        <taxon>Gunneridae</taxon>
        <taxon>Pentapetalae</taxon>
        <taxon>asterids</taxon>
        <taxon>lamiids</taxon>
        <taxon>Lamiales</taxon>
        <taxon>Lentibulariaceae</taxon>
        <taxon>Genlisea</taxon>
    </lineage>
</organism>
<feature type="repeat" description="PPR" evidence="3">
    <location>
        <begin position="369"/>
        <end position="403"/>
    </location>
</feature>
<evidence type="ECO:0000313" key="6">
    <source>
        <dbReference type="Proteomes" id="UP000015453"/>
    </source>
</evidence>
<comment type="similarity">
    <text evidence="1">Belongs to the PPR family. PCMP-H subfamily.</text>
</comment>
<dbReference type="InterPro" id="IPR011990">
    <property type="entry name" value="TPR-like_helical_dom_sf"/>
</dbReference>
<gene>
    <name evidence="5" type="ORF">M569_11282</name>
</gene>
<dbReference type="GO" id="GO:0008270">
    <property type="term" value="F:zinc ion binding"/>
    <property type="evidence" value="ECO:0007669"/>
    <property type="project" value="InterPro"/>
</dbReference>
<protein>
    <recommendedName>
        <fullName evidence="4">DYW domain-containing protein</fullName>
    </recommendedName>
</protein>
<dbReference type="Pfam" id="PF14432">
    <property type="entry name" value="DYW_deaminase"/>
    <property type="match status" value="1"/>
</dbReference>
<name>S8C998_9LAMI</name>
<dbReference type="InterPro" id="IPR032867">
    <property type="entry name" value="DYW_dom"/>
</dbReference>
<dbReference type="InterPro" id="IPR046848">
    <property type="entry name" value="E_motif"/>
</dbReference>
<dbReference type="Pfam" id="PF13041">
    <property type="entry name" value="PPR_2"/>
    <property type="match status" value="2"/>
</dbReference>
<dbReference type="InterPro" id="IPR002885">
    <property type="entry name" value="PPR_rpt"/>
</dbReference>
<feature type="non-terminal residue" evidence="5">
    <location>
        <position position="1"/>
    </location>
</feature>
<dbReference type="Gene3D" id="1.25.40.10">
    <property type="entry name" value="Tetratricopeptide repeat domain"/>
    <property type="match status" value="4"/>
</dbReference>
<evidence type="ECO:0000313" key="5">
    <source>
        <dbReference type="EMBL" id="EPS63499.1"/>
    </source>
</evidence>
<dbReference type="AlphaFoldDB" id="S8C998"/>
<sequence>LVKGLSQFNNLKAGKVVHAHLLVIDNPYRDRVIERNSLINLYVKCGDIRSARLVFDQMPKKNIVSWGIIMAGYLRYGFPLEVIEKFRDMIRLVKLRPNKYILATLLSSCSNMGLLEQGMQCHGYALKSGLIFHLYVKNALVHMYSSCSLVKLAVQVLNSTPRSDICTFNSLLNGLLDQGEFTEALFILKRIAAECKYENWDGITCVNVLGVCGLLEDVILGKQVHCRILKSGKRSDIFVGSAAVDMYGKCGEISSARKIFDELDGKTEVTWTAFLNALFHNDCPEEALQSFLEMKELEHVSPNEYTIAVMLNSCAAIPANGYGCSLHALAVKMGMQGHTIVCNALIYMDSRCGLIEDAIGVFNSMLQRDVISWNLVISGYAFHGLGKEALHVFRQMLAENVRPNYVTLLAVLSSCSVLGLVDDGFDYLNSMRENFGIEPGLEHYTCIVGLLCRAGRLVEAEVFMKSSPVKWDVVSWRTLLSACHVHRNYALGEKVADIVMQMNPDDAGTWILISNMHAKAKRWDKVVAVRSLMRGRRRKKEPGISWIEIGNDTHVFVSDDDKHIDSVQIREKIKSLIAEIKPLGYNPDCSCELHDVEEEQKEDQLNYHSEKLAIAFALMKTPPGAPIRVMKNLRMCDDCHSAAKFISSFTKRRIIVRDVNRFHSFSNGCCSCADYW</sequence>
<dbReference type="Pfam" id="PF01535">
    <property type="entry name" value="PPR"/>
    <property type="match status" value="3"/>
</dbReference>
<dbReference type="FunFam" id="1.25.40.10:FF:001093">
    <property type="entry name" value="Pentatricopeptide repeat-containing protein At2g34400"/>
    <property type="match status" value="1"/>
</dbReference>
<feature type="domain" description="DYW" evidence="4">
    <location>
        <begin position="584"/>
        <end position="676"/>
    </location>
</feature>
<dbReference type="GO" id="GO:0003723">
    <property type="term" value="F:RNA binding"/>
    <property type="evidence" value="ECO:0007669"/>
    <property type="project" value="InterPro"/>
</dbReference>
<dbReference type="PANTHER" id="PTHR24015:SF548">
    <property type="entry name" value="OS08G0340900 PROTEIN"/>
    <property type="match status" value="1"/>
</dbReference>
<comment type="caution">
    <text evidence="5">The sequence shown here is derived from an EMBL/GenBank/DDBJ whole genome shotgun (WGS) entry which is preliminary data.</text>
</comment>
<feature type="repeat" description="PPR" evidence="3">
    <location>
        <begin position="31"/>
        <end position="65"/>
    </location>
</feature>
<dbReference type="NCBIfam" id="TIGR00756">
    <property type="entry name" value="PPR"/>
    <property type="match status" value="3"/>
</dbReference>
<dbReference type="EMBL" id="AUSU01005443">
    <property type="protein sequence ID" value="EPS63499.1"/>
    <property type="molecule type" value="Genomic_DNA"/>
</dbReference>
<reference evidence="5 6" key="1">
    <citation type="journal article" date="2013" name="BMC Genomics">
        <title>The miniature genome of a carnivorous plant Genlisea aurea contains a low number of genes and short non-coding sequences.</title>
        <authorList>
            <person name="Leushkin E.V."/>
            <person name="Sutormin R.A."/>
            <person name="Nabieva E.R."/>
            <person name="Penin A.A."/>
            <person name="Kondrashov A.S."/>
            <person name="Logacheva M.D."/>
        </authorList>
    </citation>
    <scope>NUCLEOTIDE SEQUENCE [LARGE SCALE GENOMIC DNA]</scope>
</reference>
<evidence type="ECO:0000256" key="3">
    <source>
        <dbReference type="PROSITE-ProRule" id="PRU00708"/>
    </source>
</evidence>